<reference evidence="2" key="1">
    <citation type="submission" date="2021-02" db="EMBL/GenBank/DDBJ databases">
        <authorList>
            <person name="Nowell W R."/>
        </authorList>
    </citation>
    <scope>NUCLEOTIDE SEQUENCE</scope>
</reference>
<evidence type="ECO:0000313" key="2">
    <source>
        <dbReference type="EMBL" id="CAF5225505.1"/>
    </source>
</evidence>
<evidence type="ECO:0000256" key="1">
    <source>
        <dbReference type="SAM" id="MobiDB-lite"/>
    </source>
</evidence>
<feature type="region of interest" description="Disordered" evidence="1">
    <location>
        <begin position="1"/>
        <end position="57"/>
    </location>
</feature>
<proteinExistence type="predicted"/>
<organism evidence="2 3">
    <name type="scientific">Rotaria magnacalcarata</name>
    <dbReference type="NCBI Taxonomy" id="392030"/>
    <lineage>
        <taxon>Eukaryota</taxon>
        <taxon>Metazoa</taxon>
        <taxon>Spiralia</taxon>
        <taxon>Gnathifera</taxon>
        <taxon>Rotifera</taxon>
        <taxon>Eurotatoria</taxon>
        <taxon>Bdelloidea</taxon>
        <taxon>Philodinida</taxon>
        <taxon>Philodinidae</taxon>
        <taxon>Rotaria</taxon>
    </lineage>
</organism>
<protein>
    <submittedName>
        <fullName evidence="2">Uncharacterized protein</fullName>
    </submittedName>
</protein>
<feature type="compositionally biased region" description="Basic and acidic residues" evidence="1">
    <location>
        <begin position="47"/>
        <end position="57"/>
    </location>
</feature>
<gene>
    <name evidence="2" type="ORF">SMN809_LOCUS84336</name>
</gene>
<dbReference type="EMBL" id="CAJOBI010359461">
    <property type="protein sequence ID" value="CAF5225505.1"/>
    <property type="molecule type" value="Genomic_DNA"/>
</dbReference>
<accession>A0A8S3K637</accession>
<sequence length="82" mass="9463">SPRQSTYNNYPPLPTYSATLPQTQIQPPNNSSTNNNNNNNTNNNPKTDPDFHRFFGPEKKSSFLYTSISKLNDYHSERKKEN</sequence>
<feature type="compositionally biased region" description="Low complexity" evidence="1">
    <location>
        <begin position="29"/>
        <end position="44"/>
    </location>
</feature>
<evidence type="ECO:0000313" key="3">
    <source>
        <dbReference type="Proteomes" id="UP000676336"/>
    </source>
</evidence>
<dbReference type="AlphaFoldDB" id="A0A8S3K637"/>
<feature type="non-terminal residue" evidence="2">
    <location>
        <position position="1"/>
    </location>
</feature>
<name>A0A8S3K637_9BILA</name>
<feature type="compositionally biased region" description="Polar residues" evidence="1">
    <location>
        <begin position="16"/>
        <end position="28"/>
    </location>
</feature>
<comment type="caution">
    <text evidence="2">The sequence shown here is derived from an EMBL/GenBank/DDBJ whole genome shotgun (WGS) entry which is preliminary data.</text>
</comment>
<dbReference type="Proteomes" id="UP000676336">
    <property type="component" value="Unassembled WGS sequence"/>
</dbReference>